<evidence type="ECO:0000256" key="8">
    <source>
        <dbReference type="ARBA" id="ARBA00022989"/>
    </source>
</evidence>
<comment type="similarity">
    <text evidence="2">Belongs to the GSP J family.</text>
</comment>
<evidence type="ECO:0000256" key="2">
    <source>
        <dbReference type="ARBA" id="ARBA00011084"/>
    </source>
</evidence>
<feature type="compositionally biased region" description="Acidic residues" evidence="10">
    <location>
        <begin position="214"/>
        <end position="223"/>
    </location>
</feature>
<keyword evidence="7 11" id="KW-0812">Transmembrane</keyword>
<protein>
    <recommendedName>
        <fullName evidence="3">Type II secretion system protein J</fullName>
    </recommendedName>
</protein>
<organism evidence="12 13">
    <name type="scientific">Ferrimonas pelagia</name>
    <dbReference type="NCBI Taxonomy" id="1177826"/>
    <lineage>
        <taxon>Bacteria</taxon>
        <taxon>Pseudomonadati</taxon>
        <taxon>Pseudomonadota</taxon>
        <taxon>Gammaproteobacteria</taxon>
        <taxon>Alteromonadales</taxon>
        <taxon>Ferrimonadaceae</taxon>
        <taxon>Ferrimonas</taxon>
    </lineage>
</organism>
<evidence type="ECO:0000256" key="9">
    <source>
        <dbReference type="ARBA" id="ARBA00023136"/>
    </source>
</evidence>
<keyword evidence="6" id="KW-0997">Cell inner membrane</keyword>
<sequence>MWLIPTKRAACARRQRGFTLIEVLLAMVVFAMLGTATAAIMQQVIQSDEISQQSQRRLKDLQLTMNMLERDLGQMIPRASRDAFGELGDALFEHGANLYNSDGEGIRFTRLGWLNPQGRLPRGSVQQVIYRVQDEKLQRLYTLYPDPVEGEEPIELDMMDGVLDLKFAFYLESSWERQVDGTVFPNAVAVELELADLGVIRRHIMLPAGYEEGATAEDEDESENGGSNTGGGSTGSGSNGAGGNR</sequence>
<reference evidence="13" key="1">
    <citation type="journal article" date="2019" name="Int. J. Syst. Evol. Microbiol.">
        <title>The Global Catalogue of Microorganisms (GCM) 10K type strain sequencing project: providing services to taxonomists for standard genome sequencing and annotation.</title>
        <authorList>
            <consortium name="The Broad Institute Genomics Platform"/>
            <consortium name="The Broad Institute Genome Sequencing Center for Infectious Disease"/>
            <person name="Wu L."/>
            <person name="Ma J."/>
        </authorList>
    </citation>
    <scope>NUCLEOTIDE SEQUENCE [LARGE SCALE GENOMIC DNA]</scope>
    <source>
        <strain evidence="13">JCM 18401</strain>
    </source>
</reference>
<keyword evidence="5" id="KW-0488">Methylation</keyword>
<dbReference type="InterPro" id="IPR012902">
    <property type="entry name" value="N_methyl_site"/>
</dbReference>
<evidence type="ECO:0000256" key="1">
    <source>
        <dbReference type="ARBA" id="ARBA00004377"/>
    </source>
</evidence>
<dbReference type="EMBL" id="BAABJZ010000085">
    <property type="protein sequence ID" value="GAA4891278.1"/>
    <property type="molecule type" value="Genomic_DNA"/>
</dbReference>
<evidence type="ECO:0000313" key="12">
    <source>
        <dbReference type="EMBL" id="GAA4891278.1"/>
    </source>
</evidence>
<keyword evidence="13" id="KW-1185">Reference proteome</keyword>
<feature type="region of interest" description="Disordered" evidence="10">
    <location>
        <begin position="211"/>
        <end position="245"/>
    </location>
</feature>
<evidence type="ECO:0000256" key="11">
    <source>
        <dbReference type="SAM" id="Phobius"/>
    </source>
</evidence>
<proteinExistence type="inferred from homology"/>
<comment type="subcellular location">
    <subcellularLocation>
        <location evidence="1">Cell inner membrane</location>
        <topology evidence="1">Single-pass membrane protein</topology>
    </subcellularLocation>
</comment>
<dbReference type="InterPro" id="IPR010055">
    <property type="entry name" value="T2SS_protein-GspJ"/>
</dbReference>
<evidence type="ECO:0000256" key="6">
    <source>
        <dbReference type="ARBA" id="ARBA00022519"/>
    </source>
</evidence>
<dbReference type="InterPro" id="IPR045584">
    <property type="entry name" value="Pilin-like"/>
</dbReference>
<feature type="compositionally biased region" description="Gly residues" evidence="10">
    <location>
        <begin position="227"/>
        <end position="245"/>
    </location>
</feature>
<dbReference type="Pfam" id="PF07963">
    <property type="entry name" value="N_methyl"/>
    <property type="match status" value="1"/>
</dbReference>
<dbReference type="RefSeq" id="WP_345335800.1">
    <property type="nucleotide sequence ID" value="NZ_BAABJZ010000085.1"/>
</dbReference>
<evidence type="ECO:0000313" key="13">
    <source>
        <dbReference type="Proteomes" id="UP001499988"/>
    </source>
</evidence>
<keyword evidence="8 11" id="KW-1133">Transmembrane helix</keyword>
<evidence type="ECO:0000256" key="5">
    <source>
        <dbReference type="ARBA" id="ARBA00022481"/>
    </source>
</evidence>
<evidence type="ECO:0000256" key="10">
    <source>
        <dbReference type="SAM" id="MobiDB-lite"/>
    </source>
</evidence>
<dbReference type="NCBIfam" id="TIGR01711">
    <property type="entry name" value="gspJ"/>
    <property type="match status" value="1"/>
</dbReference>
<dbReference type="PROSITE" id="PS00409">
    <property type="entry name" value="PROKAR_NTER_METHYL"/>
    <property type="match status" value="1"/>
</dbReference>
<evidence type="ECO:0000256" key="4">
    <source>
        <dbReference type="ARBA" id="ARBA00022475"/>
    </source>
</evidence>
<keyword evidence="4" id="KW-1003">Cell membrane</keyword>
<dbReference type="Gene3D" id="3.10.610.10">
    <property type="entry name" value="GSPII I/J protein-like"/>
    <property type="match status" value="1"/>
</dbReference>
<name>A0ABP9EZY6_9GAMM</name>
<dbReference type="PANTHER" id="PTHR39583:SF2">
    <property type="entry name" value="TYPE II SECRETION SYSTEM PROTEIN J"/>
    <property type="match status" value="1"/>
</dbReference>
<dbReference type="NCBIfam" id="TIGR02532">
    <property type="entry name" value="IV_pilin_GFxxxE"/>
    <property type="match status" value="1"/>
</dbReference>
<dbReference type="Gene3D" id="2.10.70.20">
    <property type="entry name" value="gspk-gspi-gspj complex like domains"/>
    <property type="match status" value="1"/>
</dbReference>
<dbReference type="Pfam" id="PF11612">
    <property type="entry name" value="T2SSJ"/>
    <property type="match status" value="1"/>
</dbReference>
<evidence type="ECO:0000256" key="3">
    <source>
        <dbReference type="ARBA" id="ARBA00021539"/>
    </source>
</evidence>
<dbReference type="SUPFAM" id="SSF54523">
    <property type="entry name" value="Pili subunits"/>
    <property type="match status" value="1"/>
</dbReference>
<feature type="transmembrane region" description="Helical" evidence="11">
    <location>
        <begin position="20"/>
        <end position="41"/>
    </location>
</feature>
<dbReference type="InterPro" id="IPR051621">
    <property type="entry name" value="T2SS_protein_J"/>
</dbReference>
<evidence type="ECO:0000256" key="7">
    <source>
        <dbReference type="ARBA" id="ARBA00022692"/>
    </source>
</evidence>
<dbReference type="PANTHER" id="PTHR39583">
    <property type="entry name" value="TYPE II SECRETION SYSTEM PROTEIN J-RELATED"/>
    <property type="match status" value="1"/>
</dbReference>
<gene>
    <name evidence="12" type="primary">gspJ</name>
    <name evidence="12" type="ORF">GCM10023333_25660</name>
</gene>
<keyword evidence="9 11" id="KW-0472">Membrane</keyword>
<dbReference type="Proteomes" id="UP001499988">
    <property type="component" value="Unassembled WGS sequence"/>
</dbReference>
<comment type="caution">
    <text evidence="12">The sequence shown here is derived from an EMBL/GenBank/DDBJ whole genome shotgun (WGS) entry which is preliminary data.</text>
</comment>
<accession>A0ABP9EZY6</accession>